<organism evidence="2 3">
    <name type="scientific">Asprobacillus argus</name>
    <dbReference type="NCBI Taxonomy" id="3076534"/>
    <lineage>
        <taxon>Bacteria</taxon>
        <taxon>Pseudomonadati</taxon>
        <taxon>Bacteroidota</taxon>
        <taxon>Flavobacteriia</taxon>
        <taxon>Flavobacteriales</taxon>
        <taxon>Flavobacteriaceae</taxon>
        <taxon>Asprobacillus</taxon>
    </lineage>
</organism>
<protein>
    <submittedName>
        <fullName evidence="2">DUF4294 domain-containing protein</fullName>
    </submittedName>
</protein>
<dbReference type="EMBL" id="JAVTTO010000007">
    <property type="protein sequence ID" value="MDT7833523.1"/>
    <property type="molecule type" value="Genomic_DNA"/>
</dbReference>
<proteinExistence type="predicted"/>
<dbReference type="Proteomes" id="UP001257277">
    <property type="component" value="Unassembled WGS sequence"/>
</dbReference>
<dbReference type="Pfam" id="PF14127">
    <property type="entry name" value="DUF4294"/>
    <property type="match status" value="1"/>
</dbReference>
<evidence type="ECO:0000256" key="1">
    <source>
        <dbReference type="SAM" id="SignalP"/>
    </source>
</evidence>
<dbReference type="InterPro" id="IPR025636">
    <property type="entry name" value="DUF4294"/>
</dbReference>
<keyword evidence="3" id="KW-1185">Reference proteome</keyword>
<name>A0ABU3LIT6_9FLAO</name>
<sequence>MKKLICSILLLLATFVNAQKKDSLPLNIEDYIVVKKGDTLTIDLDEFSIIPKHQFSSSKDARYYYWFRSKVHKAYPYAKLASQRLDTLNSRLQRIKSKRKRRKYTRRAQKYLEGEFTDQLKKMTRTEGRILIKLIHRQTGKTAYQNIRKLRSGWKAFWYNTSANLFKLSLKSEYHPESINEDYLIEDVLFRAFQNETLEAQRTKLSFDFPKLAAKNKGKVDVEEYKLMFSKMKKKRKKKSSKK</sequence>
<evidence type="ECO:0000313" key="2">
    <source>
        <dbReference type="EMBL" id="MDT7833523.1"/>
    </source>
</evidence>
<accession>A0ABU3LIT6</accession>
<feature type="chain" id="PRO_5047022703" evidence="1">
    <location>
        <begin position="19"/>
        <end position="243"/>
    </location>
</feature>
<comment type="caution">
    <text evidence="2">The sequence shown here is derived from an EMBL/GenBank/DDBJ whole genome shotgun (WGS) entry which is preliminary data.</text>
</comment>
<evidence type="ECO:0000313" key="3">
    <source>
        <dbReference type="Proteomes" id="UP001257277"/>
    </source>
</evidence>
<dbReference type="RefSeq" id="WP_349242776.1">
    <property type="nucleotide sequence ID" value="NZ_JAVTTO010000007.1"/>
</dbReference>
<reference evidence="2 3" key="1">
    <citation type="submission" date="2023-09" db="EMBL/GenBank/DDBJ databases">
        <title>Novel taxa isolated from Blanes Bay.</title>
        <authorList>
            <person name="Rey-Velasco X."/>
            <person name="Lucena T."/>
        </authorList>
    </citation>
    <scope>NUCLEOTIDE SEQUENCE [LARGE SCALE GENOMIC DNA]</scope>
    <source>
        <strain evidence="2 3">S356</strain>
    </source>
</reference>
<keyword evidence="1" id="KW-0732">Signal</keyword>
<feature type="signal peptide" evidence="1">
    <location>
        <begin position="1"/>
        <end position="18"/>
    </location>
</feature>
<gene>
    <name evidence="2" type="ORF">RQM59_14145</name>
</gene>